<dbReference type="Pfam" id="PF01425">
    <property type="entry name" value="Amidase"/>
    <property type="match status" value="1"/>
</dbReference>
<dbReference type="STRING" id="638301.HMPREF0444_0875"/>
<comment type="similarity">
    <text evidence="1">Belongs to the amidase family.</text>
</comment>
<comment type="caution">
    <text evidence="3">The sequence shown here is derived from an EMBL/GenBank/DDBJ whole genome shotgun (WGS) entry which is preliminary data.</text>
</comment>
<evidence type="ECO:0000313" key="4">
    <source>
        <dbReference type="Proteomes" id="UP000005926"/>
    </source>
</evidence>
<evidence type="ECO:0000259" key="2">
    <source>
        <dbReference type="Pfam" id="PF01425"/>
    </source>
</evidence>
<dbReference type="EMBL" id="ACKZ01000016">
    <property type="protein sequence ID" value="EEW37516.1"/>
    <property type="molecule type" value="Genomic_DNA"/>
</dbReference>
<organism evidence="3 4">
    <name type="scientific">Granulicatella adiacens ATCC 49175</name>
    <dbReference type="NCBI Taxonomy" id="638301"/>
    <lineage>
        <taxon>Bacteria</taxon>
        <taxon>Bacillati</taxon>
        <taxon>Bacillota</taxon>
        <taxon>Bacilli</taxon>
        <taxon>Lactobacillales</taxon>
        <taxon>Carnobacteriaceae</taxon>
        <taxon>Granulicatella</taxon>
    </lineage>
</organism>
<dbReference type="PANTHER" id="PTHR11895:SF7">
    <property type="entry name" value="GLUTAMYL-TRNA(GLN) AMIDOTRANSFERASE SUBUNIT A, MITOCHONDRIAL"/>
    <property type="match status" value="1"/>
</dbReference>
<dbReference type="PANTHER" id="PTHR11895">
    <property type="entry name" value="TRANSAMIDASE"/>
    <property type="match status" value="1"/>
</dbReference>
<name>C8NG30_9LACT</name>
<evidence type="ECO:0000313" key="3">
    <source>
        <dbReference type="EMBL" id="EEW37516.1"/>
    </source>
</evidence>
<keyword evidence="4" id="KW-1185">Reference proteome</keyword>
<proteinExistence type="inferred from homology"/>
<sequence length="475" mass="52335">MVLSKEISPLELVEESIQKATLLNPSLNAIVYTQYEEAIEKAKRFSLKSQPFAGVPIFLKDLGQEQKGTICTYGSRLFKDVKSMQTDNFVKRLEELGFIILGRTNTPEFGFKTVSDSLLHGPVRNAVNLDRNAGGSSGGSATVVASGITPVAAASDGGGSIRIPASHNGLIGLKPSRGRVIAGPGSYRGWNGATVHFALTKTVQDTRNLLFHLQECQMESPFPLPKLSVEELYPAEQLKPLRVAVLVKSPVSEAVSKDAVDAVMKAAHFFENHGHSVTLLQKDPVDGIALQKGFYIISSVETALMFQNIERQLGRSVTRGDMELMTWAIYRSGLDISGMEYSKVASSWDRYANQMAQLHEQYDVLLLPTVAQPAPGLNPYELSTELTSKLIRIDEFTKDQKQQLLWEMFEESVADTPFTQRFNITGQPAISLPVHCTKEGLPIGVQLAAAKGREDLLLQIAEWFEQEQLLQVTKQ</sequence>
<dbReference type="Gene3D" id="3.90.1300.10">
    <property type="entry name" value="Amidase signature (AS) domain"/>
    <property type="match status" value="1"/>
</dbReference>
<dbReference type="AlphaFoldDB" id="C8NG30"/>
<dbReference type="InterPro" id="IPR036928">
    <property type="entry name" value="AS_sf"/>
</dbReference>
<dbReference type="HOGENOM" id="CLU_009600_0_4_9"/>
<dbReference type="InterPro" id="IPR023631">
    <property type="entry name" value="Amidase_dom"/>
</dbReference>
<dbReference type="Proteomes" id="UP000005926">
    <property type="component" value="Unassembled WGS sequence"/>
</dbReference>
<dbReference type="InterPro" id="IPR020556">
    <property type="entry name" value="Amidase_CS"/>
</dbReference>
<keyword evidence="3" id="KW-0378">Hydrolase</keyword>
<protein>
    <submittedName>
        <fullName evidence="3">Amidase</fullName>
        <ecNumber evidence="3">3.5.2.12</ecNumber>
    </submittedName>
</protein>
<dbReference type="NCBIfam" id="NF005099">
    <property type="entry name" value="PRK06529.1"/>
    <property type="match status" value="1"/>
</dbReference>
<reference evidence="3 4" key="1">
    <citation type="submission" date="2009-08" db="EMBL/GenBank/DDBJ databases">
        <authorList>
            <person name="Muzny D."/>
            <person name="Qin X."/>
            <person name="Deng J."/>
            <person name="Jiang H."/>
            <person name="Liu Y."/>
            <person name="Qu J."/>
            <person name="Song X.-Z."/>
            <person name="Zhang L."/>
            <person name="Thornton R."/>
            <person name="Coyle M."/>
            <person name="Francisco L."/>
            <person name="Jackson L."/>
            <person name="Javaid M."/>
            <person name="Korchina V."/>
            <person name="Kovar C."/>
            <person name="Mata R."/>
            <person name="Mathew T."/>
            <person name="Ngo R."/>
            <person name="Nguyen L."/>
            <person name="Nguyen N."/>
            <person name="Okwuonu G."/>
            <person name="Ongeri F."/>
            <person name="Pham C."/>
            <person name="Simmons D."/>
            <person name="Wilczek-Boney K."/>
            <person name="Hale W."/>
            <person name="Jakkamsetti A."/>
            <person name="Pham P."/>
            <person name="Ruth R."/>
            <person name="San Lucas F."/>
            <person name="Warren J."/>
            <person name="Zhang J."/>
            <person name="Zhao Z."/>
            <person name="Zhou C."/>
            <person name="Zhu D."/>
            <person name="Lee S."/>
            <person name="Bess C."/>
            <person name="Blankenburg K."/>
            <person name="Forbes L."/>
            <person name="Fu Q."/>
            <person name="Gubbala S."/>
            <person name="Hirani K."/>
            <person name="Jayaseelan J.C."/>
            <person name="Lara F."/>
            <person name="Munidasa M."/>
            <person name="Palculict T."/>
            <person name="Patil S."/>
            <person name="Pu L.-L."/>
            <person name="Saada N."/>
            <person name="Tang L."/>
            <person name="Weissenberger G."/>
            <person name="Zhu Y."/>
            <person name="Hemphill L."/>
            <person name="Shang Y."/>
            <person name="Youmans B."/>
            <person name="Ayvaz T."/>
            <person name="Ross M."/>
            <person name="Santibanez J."/>
            <person name="Aqrawi P."/>
            <person name="Gross S."/>
            <person name="Joshi V."/>
            <person name="Fowler G."/>
            <person name="Nazareth L."/>
            <person name="Reid J."/>
            <person name="Worley K."/>
            <person name="Petrosino J."/>
            <person name="Highlander S."/>
            <person name="Gibbs R."/>
        </authorList>
    </citation>
    <scope>NUCLEOTIDE SEQUENCE [LARGE SCALE GENOMIC DNA]</scope>
    <source>
        <strain evidence="3 4">ATCC 49175</strain>
    </source>
</reference>
<dbReference type="eggNOG" id="COG0154">
    <property type="taxonomic scope" value="Bacteria"/>
</dbReference>
<gene>
    <name evidence="3" type="primary">nylA2</name>
    <name evidence="3" type="ORF">HMPREF0444_0875</name>
</gene>
<dbReference type="SUPFAM" id="SSF75304">
    <property type="entry name" value="Amidase signature (AS) enzymes"/>
    <property type="match status" value="1"/>
</dbReference>
<dbReference type="InterPro" id="IPR000120">
    <property type="entry name" value="Amidase"/>
</dbReference>
<evidence type="ECO:0000256" key="1">
    <source>
        <dbReference type="ARBA" id="ARBA00009199"/>
    </source>
</evidence>
<accession>C8NG30</accession>
<dbReference type="GO" id="GO:0019874">
    <property type="term" value="F:6-aminohexanoate-cyclic-dimer hydrolase activity"/>
    <property type="evidence" value="ECO:0007669"/>
    <property type="project" value="UniProtKB-EC"/>
</dbReference>
<dbReference type="PROSITE" id="PS00571">
    <property type="entry name" value="AMIDASES"/>
    <property type="match status" value="1"/>
</dbReference>
<feature type="domain" description="Amidase" evidence="2">
    <location>
        <begin position="11"/>
        <end position="458"/>
    </location>
</feature>
<dbReference type="EC" id="3.5.2.12" evidence="3"/>